<dbReference type="GeneID" id="39869737"/>
<dbReference type="EMBL" id="LT594632">
    <property type="protein sequence ID" value="SCO93026.1"/>
    <property type="molecule type" value="Genomic_DNA"/>
</dbReference>
<feature type="transmembrane region" description="Helical" evidence="5">
    <location>
        <begin position="292"/>
        <end position="312"/>
    </location>
</feature>
<dbReference type="InterPro" id="IPR035952">
    <property type="entry name" value="Rhomboid-like_sf"/>
</dbReference>
<sequence>MRMNILTFFLILALFTRGNSCLYNKIRYKKKIKLFLNNKNILFKNECKVYHLKKGKIVMKINSSRGPISNLWHGIKLADIKLRNVGNFLHILTTSRIRNIIHNNFLYWSYLFNKCKLDRIIITVNVFLYLYLNRIDKNEEKKIYFYKGSLVEAKDEQKSEKYKCNYHDIYKNKNYKTFFTSIFIHKNILHLYFNMSSLISIYKLISNIYSNSQIGTIFLLSGFLSNFLSYIYHLKQRKKNIFFNDFINQNYSSENISLHKDNKIICGSSSSIYSLYGMYLTHIISFYFKNNYIVNSSFLYNFIYSFLASLFLENVSHVNHVMGFLCGFFFSFLILLFYN</sequence>
<evidence type="ECO:0000313" key="9">
    <source>
        <dbReference type="Proteomes" id="UP000219813"/>
    </source>
</evidence>
<dbReference type="AlphaFoldDB" id="A0A1D3SMI5"/>
<evidence type="ECO:0000256" key="1">
    <source>
        <dbReference type="ARBA" id="ARBA00004141"/>
    </source>
</evidence>
<keyword evidence="2 5" id="KW-0812">Transmembrane</keyword>
<feature type="chain" id="PRO_5008920698" evidence="6">
    <location>
        <begin position="22"/>
        <end position="339"/>
    </location>
</feature>
<gene>
    <name evidence="8" type="primary">ROM7</name>
    <name evidence="8" type="ORF">PMUG01_11027700</name>
</gene>
<dbReference type="Gene3D" id="1.20.1540.10">
    <property type="entry name" value="Rhomboid-like"/>
    <property type="match status" value="1"/>
</dbReference>
<organism evidence="8 9">
    <name type="scientific">Plasmodium malariae</name>
    <dbReference type="NCBI Taxonomy" id="5858"/>
    <lineage>
        <taxon>Eukaryota</taxon>
        <taxon>Sar</taxon>
        <taxon>Alveolata</taxon>
        <taxon>Apicomplexa</taxon>
        <taxon>Aconoidasida</taxon>
        <taxon>Haemosporida</taxon>
        <taxon>Plasmodiidae</taxon>
        <taxon>Plasmodium</taxon>
        <taxon>Plasmodium (Plasmodium)</taxon>
    </lineage>
</organism>
<feature type="domain" description="Peptidase S54 rhomboid" evidence="7">
    <location>
        <begin position="175"/>
        <end position="335"/>
    </location>
</feature>
<name>A0A1D3SMI5_PLAMA</name>
<dbReference type="Pfam" id="PF01694">
    <property type="entry name" value="Rhomboid"/>
    <property type="match status" value="1"/>
</dbReference>
<dbReference type="OMA" id="KCKLDRV"/>
<feature type="transmembrane region" description="Helical" evidence="5">
    <location>
        <begin position="214"/>
        <end position="232"/>
    </location>
</feature>
<evidence type="ECO:0000313" key="8">
    <source>
        <dbReference type="EMBL" id="SCO93026.1"/>
    </source>
</evidence>
<accession>A0A1D3SMI5</accession>
<dbReference type="GO" id="GO:0006508">
    <property type="term" value="P:proteolysis"/>
    <property type="evidence" value="ECO:0007669"/>
    <property type="project" value="UniProtKB-KW"/>
</dbReference>
<keyword evidence="4 5" id="KW-0472">Membrane</keyword>
<feature type="transmembrane region" description="Helical" evidence="5">
    <location>
        <begin position="318"/>
        <end position="338"/>
    </location>
</feature>
<protein>
    <submittedName>
        <fullName evidence="8">Rhomboid protease ROM7, putative</fullName>
    </submittedName>
</protein>
<evidence type="ECO:0000256" key="3">
    <source>
        <dbReference type="ARBA" id="ARBA00022989"/>
    </source>
</evidence>
<evidence type="ECO:0000259" key="7">
    <source>
        <dbReference type="Pfam" id="PF01694"/>
    </source>
</evidence>
<keyword evidence="3 5" id="KW-1133">Transmembrane helix</keyword>
<dbReference type="GO" id="GO:0016020">
    <property type="term" value="C:membrane"/>
    <property type="evidence" value="ECO:0007669"/>
    <property type="project" value="UniProtKB-SubCell"/>
</dbReference>
<dbReference type="InterPro" id="IPR022764">
    <property type="entry name" value="Peptidase_S54_rhomboid_dom"/>
</dbReference>
<feature type="signal peptide" evidence="6">
    <location>
        <begin position="1"/>
        <end position="21"/>
    </location>
</feature>
<evidence type="ECO:0000256" key="2">
    <source>
        <dbReference type="ARBA" id="ARBA00022692"/>
    </source>
</evidence>
<dbReference type="VEuPathDB" id="PlasmoDB:PmUG01_11027700"/>
<evidence type="ECO:0000256" key="6">
    <source>
        <dbReference type="SAM" id="SignalP"/>
    </source>
</evidence>
<dbReference type="PANTHER" id="PTHR43066">
    <property type="entry name" value="RHOMBOID-RELATED PROTEIN"/>
    <property type="match status" value="1"/>
</dbReference>
<dbReference type="OrthoDB" id="418595at2759"/>
<keyword evidence="9" id="KW-1185">Reference proteome</keyword>
<dbReference type="SUPFAM" id="SSF144091">
    <property type="entry name" value="Rhomboid-like"/>
    <property type="match status" value="1"/>
</dbReference>
<dbReference type="GO" id="GO:0004252">
    <property type="term" value="F:serine-type endopeptidase activity"/>
    <property type="evidence" value="ECO:0007669"/>
    <property type="project" value="InterPro"/>
</dbReference>
<keyword evidence="8" id="KW-0378">Hydrolase</keyword>
<keyword evidence="8" id="KW-0645">Protease</keyword>
<keyword evidence="6" id="KW-0732">Signal</keyword>
<dbReference type="PANTHER" id="PTHR43066:SF11">
    <property type="entry name" value="PEPTIDASE S54 RHOMBOID DOMAIN-CONTAINING PROTEIN"/>
    <property type="match status" value="1"/>
</dbReference>
<reference evidence="8 9" key="1">
    <citation type="submission" date="2016-06" db="EMBL/GenBank/DDBJ databases">
        <authorList>
            <consortium name="Pathogen Informatics"/>
        </authorList>
    </citation>
    <scope>NUCLEOTIDE SEQUENCE [LARGE SCALE GENOMIC DNA]</scope>
</reference>
<dbReference type="KEGG" id="pmal:PMUG01_11027700"/>
<dbReference type="RefSeq" id="XP_028862466.1">
    <property type="nucleotide sequence ID" value="XM_029005926.1"/>
</dbReference>
<dbReference type="Proteomes" id="UP000219813">
    <property type="component" value="Chromosome 11"/>
</dbReference>
<proteinExistence type="predicted"/>
<evidence type="ECO:0000256" key="4">
    <source>
        <dbReference type="ARBA" id="ARBA00023136"/>
    </source>
</evidence>
<comment type="subcellular location">
    <subcellularLocation>
        <location evidence="1">Membrane</location>
        <topology evidence="1">Multi-pass membrane protein</topology>
    </subcellularLocation>
</comment>
<evidence type="ECO:0000256" key="5">
    <source>
        <dbReference type="SAM" id="Phobius"/>
    </source>
</evidence>